<dbReference type="OrthoDB" id="3600083at2759"/>
<dbReference type="HOGENOM" id="CLU_024239_2_0_1"/>
<feature type="compositionally biased region" description="Basic and acidic residues" evidence="1">
    <location>
        <begin position="371"/>
        <end position="385"/>
    </location>
</feature>
<dbReference type="eggNOG" id="ENOG502SU0I">
    <property type="taxonomic scope" value="Eukaryota"/>
</dbReference>
<feature type="compositionally biased region" description="Polar residues" evidence="1">
    <location>
        <begin position="101"/>
        <end position="118"/>
    </location>
</feature>
<feature type="compositionally biased region" description="Low complexity" evidence="1">
    <location>
        <begin position="411"/>
        <end position="429"/>
    </location>
</feature>
<dbReference type="EMBL" id="GL988045">
    <property type="protein sequence ID" value="EGS18903.1"/>
    <property type="molecule type" value="Genomic_DNA"/>
</dbReference>
<protein>
    <submittedName>
        <fullName evidence="2">Uncharacterized protein</fullName>
    </submittedName>
</protein>
<feature type="compositionally biased region" description="Polar residues" evidence="1">
    <location>
        <begin position="67"/>
        <end position="89"/>
    </location>
</feature>
<evidence type="ECO:0000313" key="3">
    <source>
        <dbReference type="Proteomes" id="UP000008066"/>
    </source>
</evidence>
<feature type="compositionally biased region" description="Basic and acidic residues" evidence="1">
    <location>
        <begin position="231"/>
        <end position="241"/>
    </location>
</feature>
<feature type="compositionally biased region" description="Basic and acidic residues" evidence="1">
    <location>
        <begin position="472"/>
        <end position="483"/>
    </location>
</feature>
<feature type="compositionally biased region" description="Polar residues" evidence="1">
    <location>
        <begin position="330"/>
        <end position="339"/>
    </location>
</feature>
<dbReference type="GeneID" id="18259554"/>
<feature type="compositionally biased region" description="Basic and acidic residues" evidence="1">
    <location>
        <begin position="168"/>
        <end position="180"/>
    </location>
</feature>
<feature type="region of interest" description="Disordered" evidence="1">
    <location>
        <begin position="64"/>
        <end position="605"/>
    </location>
</feature>
<keyword evidence="3" id="KW-1185">Reference proteome</keyword>
<feature type="compositionally biased region" description="Low complexity" evidence="1">
    <location>
        <begin position="538"/>
        <end position="585"/>
    </location>
</feature>
<feature type="compositionally biased region" description="Polar residues" evidence="1">
    <location>
        <begin position="156"/>
        <end position="167"/>
    </location>
</feature>
<reference evidence="2 3" key="1">
    <citation type="journal article" date="2011" name="Cell">
        <title>Insight into structure and assembly of the nuclear pore complex by utilizing the genome of a eukaryotic thermophile.</title>
        <authorList>
            <person name="Amlacher S."/>
            <person name="Sarges P."/>
            <person name="Flemming D."/>
            <person name="van Noort V."/>
            <person name="Kunze R."/>
            <person name="Devos D.P."/>
            <person name="Arumugam M."/>
            <person name="Bork P."/>
            <person name="Hurt E."/>
        </authorList>
    </citation>
    <scope>NUCLEOTIDE SEQUENCE [LARGE SCALE GENOMIC DNA]</scope>
    <source>
        <strain evidence="3">DSM 1495 / CBS 144.50 / IMI 039719</strain>
    </source>
</reference>
<evidence type="ECO:0000313" key="2">
    <source>
        <dbReference type="EMBL" id="EGS18903.1"/>
    </source>
</evidence>
<accession>G0SBX7</accession>
<dbReference type="OMA" id="NPHHPGV"/>
<dbReference type="Proteomes" id="UP000008066">
    <property type="component" value="Unassembled WGS sequence"/>
</dbReference>
<name>G0SBX7_CHATD</name>
<feature type="compositionally biased region" description="Polar residues" evidence="1">
    <location>
        <begin position="292"/>
        <end position="323"/>
    </location>
</feature>
<proteinExistence type="predicted"/>
<dbReference type="AlphaFoldDB" id="G0SBX7"/>
<feature type="region of interest" description="Disordered" evidence="1">
    <location>
        <begin position="1"/>
        <end position="45"/>
    </location>
</feature>
<dbReference type="KEGG" id="cthr:CTHT_0055160"/>
<feature type="compositionally biased region" description="Low complexity" evidence="1">
    <location>
        <begin position="436"/>
        <end position="452"/>
    </location>
</feature>
<feature type="compositionally biased region" description="Low complexity" evidence="1">
    <location>
        <begin position="123"/>
        <end position="132"/>
    </location>
</feature>
<feature type="compositionally biased region" description="Polar residues" evidence="1">
    <location>
        <begin position="519"/>
        <end position="528"/>
    </location>
</feature>
<organism evidence="3">
    <name type="scientific">Chaetomium thermophilum (strain DSM 1495 / CBS 144.50 / IMI 039719)</name>
    <name type="common">Thermochaetoides thermophila</name>
    <dbReference type="NCBI Taxonomy" id="759272"/>
    <lineage>
        <taxon>Eukaryota</taxon>
        <taxon>Fungi</taxon>
        <taxon>Dikarya</taxon>
        <taxon>Ascomycota</taxon>
        <taxon>Pezizomycotina</taxon>
        <taxon>Sordariomycetes</taxon>
        <taxon>Sordariomycetidae</taxon>
        <taxon>Sordariales</taxon>
        <taxon>Chaetomiaceae</taxon>
        <taxon>Thermochaetoides</taxon>
    </lineage>
</organism>
<evidence type="ECO:0000256" key="1">
    <source>
        <dbReference type="SAM" id="MobiDB-lite"/>
    </source>
</evidence>
<dbReference type="RefSeq" id="XP_006695848.1">
    <property type="nucleotide sequence ID" value="XM_006695785.1"/>
</dbReference>
<feature type="compositionally biased region" description="Low complexity" evidence="1">
    <location>
        <begin position="248"/>
        <end position="270"/>
    </location>
</feature>
<sequence>MSTGAVKNLRAMFEQKSGESNSPERGRSPGIPRGPGTESPRPLSKIRTNFIAIEKDGRVGLQLQRLEGSQDSGSVLRSGVTTPTASTERLNPFDTMIKSPPRTSLLNQTISDSPQTVQENKESPSSQGQPSSKPDTSAAPAANGTKESSPEKARLSQPQTTKATESNGGKDQKPAEREPGKTSSHTSKPTPKPIAVSSATKSAPKALKSPINLKGPKSPGENQNEQVPVKKTPDKKPHPPEKSTSPRASTTSVKTSTSVTAKKSSSVTSSPHTSFVKPKPKSPTRPVKLPPSLTSHTAASGSKVTSRQPSLSRPSGSAATTGDSHGRPSSRASVITNGSVVPKSQAPKRLRRQSSTINRPRPSLGPPPKQPAKDHPPTKKEKPVDEGFLARMTRPTQASASRAAEKAAHITATKKPVAAAAPKKTVTTKTVKKPASKPTSAASSSTQPQSSTTDKPKVEAEPASHAPSTKPDQARENKPDQRAETTQQAPAAEVNAAPESDDASKQEPTASDIDVANESVETPQSSEATAPISEDPEQSVPQPAAEAPQEPDIVAEATPVVGTAEEEAAAAAAAAETKPTEAAEGVCAPGNEEAKKAEETSGSTS</sequence>
<gene>
    <name evidence="2" type="ORF">CTHT_0055160</name>
</gene>